<dbReference type="Proteomes" id="UP000784294">
    <property type="component" value="Unassembled WGS sequence"/>
</dbReference>
<evidence type="ECO:0000313" key="3">
    <source>
        <dbReference type="Proteomes" id="UP000784294"/>
    </source>
</evidence>
<dbReference type="AlphaFoldDB" id="A0A3S5CUK3"/>
<accession>A0A3S5CUK3</accession>
<reference evidence="2" key="1">
    <citation type="submission" date="2018-11" db="EMBL/GenBank/DDBJ databases">
        <authorList>
            <consortium name="Pathogen Informatics"/>
        </authorList>
    </citation>
    <scope>NUCLEOTIDE SEQUENCE</scope>
</reference>
<keyword evidence="3" id="KW-1185">Reference proteome</keyword>
<evidence type="ECO:0000313" key="2">
    <source>
        <dbReference type="EMBL" id="VEL38338.1"/>
    </source>
</evidence>
<protein>
    <submittedName>
        <fullName evidence="2">Uncharacterized protein</fullName>
    </submittedName>
</protein>
<comment type="caution">
    <text evidence="2">The sequence shown here is derived from an EMBL/GenBank/DDBJ whole genome shotgun (WGS) entry which is preliminary data.</text>
</comment>
<feature type="region of interest" description="Disordered" evidence="1">
    <location>
        <begin position="1"/>
        <end position="23"/>
    </location>
</feature>
<organism evidence="2 3">
    <name type="scientific">Protopolystoma xenopodis</name>
    <dbReference type="NCBI Taxonomy" id="117903"/>
    <lineage>
        <taxon>Eukaryota</taxon>
        <taxon>Metazoa</taxon>
        <taxon>Spiralia</taxon>
        <taxon>Lophotrochozoa</taxon>
        <taxon>Platyhelminthes</taxon>
        <taxon>Monogenea</taxon>
        <taxon>Polyopisthocotylea</taxon>
        <taxon>Polystomatidea</taxon>
        <taxon>Polystomatidae</taxon>
        <taxon>Protopolystoma</taxon>
    </lineage>
</organism>
<sequence length="79" mass="8477">MSPAYSDTISKKKSRKSLRSATVGTLDHDHEALHSDDSSINLASDETLALSTPLVRVQQSDVAASGLSPASVRKSKRLR</sequence>
<name>A0A3S5CUK3_9PLAT</name>
<dbReference type="EMBL" id="CAAALY010257582">
    <property type="protein sequence ID" value="VEL38338.1"/>
    <property type="molecule type" value="Genomic_DNA"/>
</dbReference>
<proteinExistence type="predicted"/>
<feature type="region of interest" description="Disordered" evidence="1">
    <location>
        <begin position="60"/>
        <end position="79"/>
    </location>
</feature>
<evidence type="ECO:0000256" key="1">
    <source>
        <dbReference type="SAM" id="MobiDB-lite"/>
    </source>
</evidence>
<gene>
    <name evidence="2" type="ORF">PXEA_LOCUS31778</name>
</gene>